<evidence type="ECO:0000313" key="2">
    <source>
        <dbReference type="EMBL" id="KAF2903232.1"/>
    </source>
</evidence>
<gene>
    <name evidence="2" type="ORF">ILUMI_02955</name>
</gene>
<feature type="region of interest" description="Disordered" evidence="1">
    <location>
        <begin position="215"/>
        <end position="234"/>
    </location>
</feature>
<feature type="non-terminal residue" evidence="2">
    <location>
        <position position="234"/>
    </location>
</feature>
<feature type="compositionally biased region" description="Basic and acidic residues" evidence="1">
    <location>
        <begin position="47"/>
        <end position="85"/>
    </location>
</feature>
<protein>
    <submittedName>
        <fullName evidence="2">Uncharacterized protein</fullName>
    </submittedName>
</protein>
<dbReference type="Proteomes" id="UP000801492">
    <property type="component" value="Unassembled WGS sequence"/>
</dbReference>
<feature type="region of interest" description="Disordered" evidence="1">
    <location>
        <begin position="22"/>
        <end position="85"/>
    </location>
</feature>
<evidence type="ECO:0000313" key="3">
    <source>
        <dbReference type="Proteomes" id="UP000801492"/>
    </source>
</evidence>
<keyword evidence="3" id="KW-1185">Reference proteome</keyword>
<accession>A0A8K0DHF3</accession>
<organism evidence="2 3">
    <name type="scientific">Ignelater luminosus</name>
    <name type="common">Cucubano</name>
    <name type="synonym">Pyrophorus luminosus</name>
    <dbReference type="NCBI Taxonomy" id="2038154"/>
    <lineage>
        <taxon>Eukaryota</taxon>
        <taxon>Metazoa</taxon>
        <taxon>Ecdysozoa</taxon>
        <taxon>Arthropoda</taxon>
        <taxon>Hexapoda</taxon>
        <taxon>Insecta</taxon>
        <taxon>Pterygota</taxon>
        <taxon>Neoptera</taxon>
        <taxon>Endopterygota</taxon>
        <taxon>Coleoptera</taxon>
        <taxon>Polyphaga</taxon>
        <taxon>Elateriformia</taxon>
        <taxon>Elateroidea</taxon>
        <taxon>Elateridae</taxon>
        <taxon>Agrypninae</taxon>
        <taxon>Pyrophorini</taxon>
        <taxon>Ignelater</taxon>
    </lineage>
</organism>
<proteinExistence type="predicted"/>
<dbReference type="EMBL" id="VTPC01001077">
    <property type="protein sequence ID" value="KAF2903232.1"/>
    <property type="molecule type" value="Genomic_DNA"/>
</dbReference>
<sequence>DTLVWEGEFDLATGLPTSEVANIPDLFDRPQKNEDMGSTRISLGRTAPEKKDTHSEKDNPAQENSLAKDVKPEEIRPFPKHNQTDKVIDRMSTENRWKKKFLTDEQLLQILENAKDLYGFLPPTGNNEDTNLECQLLKELNSSVPYDLVDIMQYENSEDFDEVQDQTLEKGREVTEIPNYVEPEYIWEEAYFRKPVRLLEKLEAENTLTCGTVRSNQKNVSKNMTEEEAQAQKG</sequence>
<dbReference type="AlphaFoldDB" id="A0A8K0DHF3"/>
<feature type="compositionally biased region" description="Basic and acidic residues" evidence="1">
    <location>
        <begin position="26"/>
        <end position="37"/>
    </location>
</feature>
<name>A0A8K0DHF3_IGNLU</name>
<reference evidence="2" key="1">
    <citation type="submission" date="2019-08" db="EMBL/GenBank/DDBJ databases">
        <title>The genome of the North American firefly Photinus pyralis.</title>
        <authorList>
            <consortium name="Photinus pyralis genome working group"/>
            <person name="Fallon T.R."/>
            <person name="Sander Lower S.E."/>
            <person name="Weng J.-K."/>
        </authorList>
    </citation>
    <scope>NUCLEOTIDE SEQUENCE</scope>
    <source>
        <strain evidence="2">TRF0915ILg1</strain>
        <tissue evidence="2">Whole body</tissue>
    </source>
</reference>
<evidence type="ECO:0000256" key="1">
    <source>
        <dbReference type="SAM" id="MobiDB-lite"/>
    </source>
</evidence>
<comment type="caution">
    <text evidence="2">The sequence shown here is derived from an EMBL/GenBank/DDBJ whole genome shotgun (WGS) entry which is preliminary data.</text>
</comment>